<sequence>MTRPRHILVSLVGLLGAPARARGEEAPPPPSQEPAPRGELFVAVSSAVGTTDWRTDVTGYGGFAVGLRLFGVVTPFAEGRLGYGTVDQRLLTFLSLGIRAGWQATPLVYPRAHVGFVHQHEESMASVAEEPAGAVLGIGPGIRHRAGVQFGLGCDFTLLRRTKFTLALGPELVGAYLGYSSGPNWYGFVGANLGAHFALF</sequence>
<comment type="caution">
    <text evidence="1">The sequence shown here is derived from an EMBL/GenBank/DDBJ whole genome shotgun (WGS) entry which is preliminary data.</text>
</comment>
<dbReference type="AlphaFoldDB" id="A0A4U1IKY6"/>
<evidence type="ECO:0000313" key="1">
    <source>
        <dbReference type="EMBL" id="TKC94632.1"/>
    </source>
</evidence>
<name>A0A4U1IKY6_9BACT</name>
<gene>
    <name evidence="1" type="ORF">E8A74_48160</name>
</gene>
<protein>
    <recommendedName>
        <fullName evidence="3">Outer membrane protein beta-barrel domain-containing protein</fullName>
    </recommendedName>
</protein>
<dbReference type="OrthoDB" id="9951751at2"/>
<dbReference type="RefSeq" id="WP_136935944.1">
    <property type="nucleotide sequence ID" value="NZ_SSMQ01000107.1"/>
</dbReference>
<dbReference type="Proteomes" id="UP000309215">
    <property type="component" value="Unassembled WGS sequence"/>
</dbReference>
<keyword evidence="2" id="KW-1185">Reference proteome</keyword>
<proteinExistence type="predicted"/>
<accession>A0A4U1IKY6</accession>
<organism evidence="1 2">
    <name type="scientific">Polyangium fumosum</name>
    <dbReference type="NCBI Taxonomy" id="889272"/>
    <lineage>
        <taxon>Bacteria</taxon>
        <taxon>Pseudomonadati</taxon>
        <taxon>Myxococcota</taxon>
        <taxon>Polyangia</taxon>
        <taxon>Polyangiales</taxon>
        <taxon>Polyangiaceae</taxon>
        <taxon>Polyangium</taxon>
    </lineage>
</organism>
<dbReference type="EMBL" id="SSMQ01000107">
    <property type="protein sequence ID" value="TKC94632.1"/>
    <property type="molecule type" value="Genomic_DNA"/>
</dbReference>
<evidence type="ECO:0000313" key="2">
    <source>
        <dbReference type="Proteomes" id="UP000309215"/>
    </source>
</evidence>
<evidence type="ECO:0008006" key="3">
    <source>
        <dbReference type="Google" id="ProtNLM"/>
    </source>
</evidence>
<reference evidence="1 2" key="1">
    <citation type="submission" date="2019-04" db="EMBL/GenBank/DDBJ databases">
        <authorList>
            <person name="Li Y."/>
            <person name="Wang J."/>
        </authorList>
    </citation>
    <scope>NUCLEOTIDE SEQUENCE [LARGE SCALE GENOMIC DNA]</scope>
    <source>
        <strain evidence="1 2">DSM 14668</strain>
    </source>
</reference>